<dbReference type="EMBL" id="JASHID010000023">
    <property type="protein sequence ID" value="MDI9867035.1"/>
    <property type="molecule type" value="Genomic_DNA"/>
</dbReference>
<dbReference type="RefSeq" id="WP_283371747.1">
    <property type="nucleotide sequence ID" value="NZ_JASHID010000023.1"/>
</dbReference>
<name>A0ABT6YTW4_9BACT</name>
<dbReference type="PANTHER" id="PTHR43489">
    <property type="entry name" value="ISOMERASE"/>
    <property type="match status" value="1"/>
</dbReference>
<dbReference type="Gene3D" id="3.20.20.150">
    <property type="entry name" value="Divalent-metal-dependent TIM barrel enzymes"/>
    <property type="match status" value="1"/>
</dbReference>
<comment type="similarity">
    <text evidence="2">Belongs to the hyi family.</text>
</comment>
<keyword evidence="1 2" id="KW-0413">Isomerase</keyword>
<reference evidence="4 5" key="1">
    <citation type="submission" date="2023-05" db="EMBL/GenBank/DDBJ databases">
        <title>Novel species of genus Flectobacillus isolated from stream in China.</title>
        <authorList>
            <person name="Lu H."/>
        </authorList>
    </citation>
    <scope>NUCLEOTIDE SEQUENCE [LARGE SCALE GENOMIC DNA]</scope>
    <source>
        <strain evidence="4 5">DC10W</strain>
    </source>
</reference>
<dbReference type="PIRSF" id="PIRSF006241">
    <property type="entry name" value="HyI"/>
    <property type="match status" value="1"/>
</dbReference>
<dbReference type="InterPro" id="IPR013022">
    <property type="entry name" value="Xyl_isomerase-like_TIM-brl"/>
</dbReference>
<proteinExistence type="inferred from homology"/>
<dbReference type="InterPro" id="IPR036237">
    <property type="entry name" value="Xyl_isomerase-like_sf"/>
</dbReference>
<dbReference type="Proteomes" id="UP001236569">
    <property type="component" value="Unassembled WGS sequence"/>
</dbReference>
<dbReference type="InterPro" id="IPR026040">
    <property type="entry name" value="HyI-like"/>
</dbReference>
<evidence type="ECO:0000256" key="1">
    <source>
        <dbReference type="ARBA" id="ARBA00023235"/>
    </source>
</evidence>
<sequence length="305" mass="34478">MQRRDFTKNLLAASAVSTLSSGVLEAKNTSAQPAFKLKYAPHFGMFENSAGKDPIDQLKFMHEMGFRALEDNGMMDRPIEVQTKVGETMAKLGMTMGVFVVNFDNWPLQTSLASGKKEWRDKFLQRCKEAVEVAKRVNAKWMTVVPGNYDRSIPIGIQTGHVIESLRMASAIFEPHGLVMVLEALSDTPDLFLRNSDQTYMICKAVNSPSCKFLFDMWHMQRNEGHIIYNIDQTWDEIGYFQIGDEPGRKEPTTGEMNYKNIFKHINAKSQASGRDFVFGMEHGNSVKGKEGEIKLIEAYRASDL</sequence>
<organism evidence="4 5">
    <name type="scientific">Flectobacillus longus</name>
    <dbReference type="NCBI Taxonomy" id="2984207"/>
    <lineage>
        <taxon>Bacteria</taxon>
        <taxon>Pseudomonadati</taxon>
        <taxon>Bacteroidota</taxon>
        <taxon>Cytophagia</taxon>
        <taxon>Cytophagales</taxon>
        <taxon>Flectobacillaceae</taxon>
        <taxon>Flectobacillus</taxon>
    </lineage>
</organism>
<accession>A0ABT6YTW4</accession>
<evidence type="ECO:0000256" key="2">
    <source>
        <dbReference type="PIRNR" id="PIRNR006241"/>
    </source>
</evidence>
<dbReference type="SUPFAM" id="SSF51658">
    <property type="entry name" value="Xylose isomerase-like"/>
    <property type="match status" value="1"/>
</dbReference>
<evidence type="ECO:0000313" key="5">
    <source>
        <dbReference type="Proteomes" id="UP001236569"/>
    </source>
</evidence>
<dbReference type="Pfam" id="PF01261">
    <property type="entry name" value="AP_endonuc_2"/>
    <property type="match status" value="1"/>
</dbReference>
<comment type="caution">
    <text evidence="4">The sequence shown here is derived from an EMBL/GenBank/DDBJ whole genome shotgun (WGS) entry which is preliminary data.</text>
</comment>
<keyword evidence="5" id="KW-1185">Reference proteome</keyword>
<protein>
    <submittedName>
        <fullName evidence="4">TIM barrel protein</fullName>
    </submittedName>
</protein>
<feature type="domain" description="Xylose isomerase-like TIM barrel" evidence="3">
    <location>
        <begin position="59"/>
        <end position="284"/>
    </location>
</feature>
<evidence type="ECO:0000259" key="3">
    <source>
        <dbReference type="Pfam" id="PF01261"/>
    </source>
</evidence>
<dbReference type="InterPro" id="IPR050417">
    <property type="entry name" value="Sugar_Epim/Isomerase"/>
</dbReference>
<evidence type="ECO:0000313" key="4">
    <source>
        <dbReference type="EMBL" id="MDI9867035.1"/>
    </source>
</evidence>
<gene>
    <name evidence="4" type="ORF">QM480_22030</name>
</gene>